<dbReference type="InterPro" id="IPR015242">
    <property type="entry name" value="Ydc2_cat"/>
</dbReference>
<evidence type="ECO:0000313" key="2">
    <source>
        <dbReference type="EMBL" id="CAF9932453.1"/>
    </source>
</evidence>
<dbReference type="SUPFAM" id="SSF53098">
    <property type="entry name" value="Ribonuclease H-like"/>
    <property type="match status" value="1"/>
</dbReference>
<dbReference type="GO" id="GO:0005739">
    <property type="term" value="C:mitochondrion"/>
    <property type="evidence" value="ECO:0007669"/>
    <property type="project" value="TreeGrafter"/>
</dbReference>
<dbReference type="GO" id="GO:0004520">
    <property type="term" value="F:DNA endonuclease activity"/>
    <property type="evidence" value="ECO:0007669"/>
    <property type="project" value="TreeGrafter"/>
</dbReference>
<dbReference type="CDD" id="cd16963">
    <property type="entry name" value="CCE1"/>
    <property type="match status" value="1"/>
</dbReference>
<accession>A0A8H3IU89</accession>
<dbReference type="Pfam" id="PF09159">
    <property type="entry name" value="Ydc2-catalyt"/>
    <property type="match status" value="1"/>
</dbReference>
<name>A0A8H3IU89_9LECA</name>
<dbReference type="AlphaFoldDB" id="A0A8H3IU89"/>
<dbReference type="InterPro" id="IPR036397">
    <property type="entry name" value="RNaseH_sf"/>
</dbReference>
<keyword evidence="3" id="KW-1185">Reference proteome</keyword>
<gene>
    <name evidence="2" type="ORF">GOMPHAMPRED_006580</name>
</gene>
<protein>
    <recommendedName>
        <fullName evidence="1">Mitochondrial resolvase Ydc2 catalytic domain-containing protein</fullName>
    </recommendedName>
</protein>
<proteinExistence type="predicted"/>
<dbReference type="GO" id="GO:0000402">
    <property type="term" value="F:crossed form four-way junction DNA binding"/>
    <property type="evidence" value="ECO:0007669"/>
    <property type="project" value="TreeGrafter"/>
</dbReference>
<organism evidence="2 3">
    <name type="scientific">Gomphillus americanus</name>
    <dbReference type="NCBI Taxonomy" id="1940652"/>
    <lineage>
        <taxon>Eukaryota</taxon>
        <taxon>Fungi</taxon>
        <taxon>Dikarya</taxon>
        <taxon>Ascomycota</taxon>
        <taxon>Pezizomycotina</taxon>
        <taxon>Lecanoromycetes</taxon>
        <taxon>OSLEUM clade</taxon>
        <taxon>Ostropomycetidae</taxon>
        <taxon>Ostropales</taxon>
        <taxon>Graphidaceae</taxon>
        <taxon>Gomphilloideae</taxon>
        <taxon>Gomphillus</taxon>
    </lineage>
</organism>
<feature type="domain" description="Mitochondrial resolvase Ydc2 catalytic" evidence="1">
    <location>
        <begin position="62"/>
        <end position="294"/>
    </location>
</feature>
<comment type="caution">
    <text evidence="2">The sequence shown here is derived from an EMBL/GenBank/DDBJ whole genome shotgun (WGS) entry which is preliminary data.</text>
</comment>
<dbReference type="EMBL" id="CAJPDQ010000044">
    <property type="protein sequence ID" value="CAF9932453.1"/>
    <property type="molecule type" value="Genomic_DNA"/>
</dbReference>
<dbReference type="OrthoDB" id="5552842at2759"/>
<dbReference type="PANTHER" id="PTHR28072">
    <property type="entry name" value="CRUCIFORM CUTTING ENDONUCLEASE 1, MITOCHONDRIAL-RELATED"/>
    <property type="match status" value="1"/>
</dbReference>
<dbReference type="GO" id="GO:0000403">
    <property type="term" value="F:Y-form DNA binding"/>
    <property type="evidence" value="ECO:0007669"/>
    <property type="project" value="TreeGrafter"/>
</dbReference>
<dbReference type="InterPro" id="IPR012337">
    <property type="entry name" value="RNaseH-like_sf"/>
</dbReference>
<dbReference type="InterPro" id="IPR039197">
    <property type="entry name" value="Mrs1/Cce1"/>
</dbReference>
<dbReference type="GO" id="GO:0070336">
    <property type="term" value="F:flap-structured DNA binding"/>
    <property type="evidence" value="ECO:0007669"/>
    <property type="project" value="TreeGrafter"/>
</dbReference>
<dbReference type="Gene3D" id="3.30.420.10">
    <property type="entry name" value="Ribonuclease H-like superfamily/Ribonuclease H"/>
    <property type="match status" value="1"/>
</dbReference>
<dbReference type="Proteomes" id="UP000664169">
    <property type="component" value="Unassembled WGS sequence"/>
</dbReference>
<evidence type="ECO:0000313" key="3">
    <source>
        <dbReference type="Proteomes" id="UP000664169"/>
    </source>
</evidence>
<sequence>MTLPINFKLLADKLKATQLTRLARLTGVNSSSKTKAAIAQSLQSIVDASSRDHADRTQPVRIASIDVGLKNLAYCVIEHPNGGSTPLIRAWRRLDLSGKDGIEDKLNATRSFSNQDLARVAVNLIHNIILEQSVLERPSHVLIEQQRWRSGGGPNVFQWTVRVNTFEAMLWAVTTTFKQQGIWNGQVHAVNPAQVAALWLENQRQKGLSVQQKYRDLKFAKLRLLRDWTTEERLVSSGCAESDVVFEALRDGSATDGKRRMKKGSETPELAKLDDLADCLIQGVTWLQWLGNRRLLAEKGEEGVRELLDRESAPRMHYR</sequence>
<reference evidence="2" key="1">
    <citation type="submission" date="2021-03" db="EMBL/GenBank/DDBJ databases">
        <authorList>
            <person name="Tagirdzhanova G."/>
        </authorList>
    </citation>
    <scope>NUCLEOTIDE SEQUENCE</scope>
</reference>
<dbReference type="PANTHER" id="PTHR28072:SF1">
    <property type="entry name" value="CRUCIFORM CUTTING ENDONUCLEASE 1, MITOCHONDRIAL-RELATED"/>
    <property type="match status" value="1"/>
</dbReference>
<evidence type="ECO:0000259" key="1">
    <source>
        <dbReference type="Pfam" id="PF09159"/>
    </source>
</evidence>